<reference evidence="2 3" key="1">
    <citation type="submission" date="2015-01" db="EMBL/GenBank/DDBJ databases">
        <title>Genome sequence of the beneficial rhizobacterium Pseudomonas fluorescens 2-79.</title>
        <authorList>
            <person name="Thuermer A."/>
            <person name="Daniel R."/>
        </authorList>
    </citation>
    <scope>NUCLEOTIDE SEQUENCE [LARGE SCALE GENOMIC DNA]</scope>
    <source>
        <strain evidence="2 3">2-79</strain>
    </source>
</reference>
<protein>
    <recommendedName>
        <fullName evidence="4">Phytanoyl-CoA dioxygenase</fullName>
    </recommendedName>
</protein>
<dbReference type="RefSeq" id="WP_043048430.1">
    <property type="nucleotide sequence ID" value="NZ_JXCQ01000014.1"/>
</dbReference>
<sequence>MQSQEKDLSLVNNLSFSSDEIEAFRRQGFIKLKGFLSEHAIQSLKQAARSKVISAQESKSAYGDSFSRLTYDLGTTDAVKNIYSSIAFRTALVTLIGHPLIMTESQSFELTPHKEGFAWHYDSLSFRYIRPQDAAFSVWIPLDPIDNSGQRGGMAYLAEDIYSAKANFQMASLISKRMDAGVAVEDFSAHLRAVFQTPSLLTDLFETYKTQDDFALGDVMLFTKSMWHRSEPLLPGPLATRLAVTMRFLDWRSRLDKTMFEGESESGGGVGMGVNWGRPTQTAYGSQFTDINDGEEIRTSTYCGPVI</sequence>
<evidence type="ECO:0000256" key="1">
    <source>
        <dbReference type="ARBA" id="ARBA00001954"/>
    </source>
</evidence>
<dbReference type="EMBL" id="JXCQ01000014">
    <property type="protein sequence ID" value="KIR22329.1"/>
    <property type="molecule type" value="Genomic_DNA"/>
</dbReference>
<comment type="caution">
    <text evidence="2">The sequence shown here is derived from an EMBL/GenBank/DDBJ whole genome shotgun (WGS) entry which is preliminary data.</text>
</comment>
<evidence type="ECO:0008006" key="4">
    <source>
        <dbReference type="Google" id="ProtNLM"/>
    </source>
</evidence>
<accession>A0A0D0TJR1</accession>
<name>A0A0D0TJR1_PSEFL</name>
<dbReference type="PANTHER" id="PTHR20883">
    <property type="entry name" value="PHYTANOYL-COA DIOXYGENASE DOMAIN CONTAINING 1"/>
    <property type="match status" value="1"/>
</dbReference>
<dbReference type="Gene3D" id="2.60.120.620">
    <property type="entry name" value="q2cbj1_9rhob like domain"/>
    <property type="match status" value="1"/>
</dbReference>
<dbReference type="PANTHER" id="PTHR20883:SF48">
    <property type="entry name" value="ECTOINE DIOXYGENASE"/>
    <property type="match status" value="1"/>
</dbReference>
<dbReference type="SUPFAM" id="SSF51197">
    <property type="entry name" value="Clavaminate synthase-like"/>
    <property type="match status" value="1"/>
</dbReference>
<evidence type="ECO:0000313" key="2">
    <source>
        <dbReference type="EMBL" id="KIR22329.1"/>
    </source>
</evidence>
<dbReference type="PATRIC" id="fig|294.125.peg.2263"/>
<comment type="cofactor">
    <cofactor evidence="1">
        <name>Fe(2+)</name>
        <dbReference type="ChEBI" id="CHEBI:29033"/>
    </cofactor>
</comment>
<proteinExistence type="predicted"/>
<gene>
    <name evidence="2" type="ORF">PFLU3_22100</name>
</gene>
<dbReference type="Proteomes" id="UP000032210">
    <property type="component" value="Unassembled WGS sequence"/>
</dbReference>
<dbReference type="AlphaFoldDB" id="A0A0D0TJR1"/>
<evidence type="ECO:0000313" key="3">
    <source>
        <dbReference type="Proteomes" id="UP000032210"/>
    </source>
</evidence>
<organism evidence="2 3">
    <name type="scientific">Pseudomonas fluorescens</name>
    <dbReference type="NCBI Taxonomy" id="294"/>
    <lineage>
        <taxon>Bacteria</taxon>
        <taxon>Pseudomonadati</taxon>
        <taxon>Pseudomonadota</taxon>
        <taxon>Gammaproteobacteria</taxon>
        <taxon>Pseudomonadales</taxon>
        <taxon>Pseudomonadaceae</taxon>
        <taxon>Pseudomonas</taxon>
    </lineage>
</organism>